<sequence>MSSDTKLTKDEECKLVDSAKYQGMIAKMRSDHGNKRTHDLNYRSSSTTLNHLSSSYPLDNIVDVNNEESFHSNSSSLSQNVSSSSNVVSRVVQNPPHESQHLNTYLFETINLQTQQQDDHRKGLRSIGKALKDMESKDPQVVSVPFEELCLRRHFSTHKNLFFVSMESLSPQVVSAAKLPILNPNEFDLWKMRIEQYFLMTDYSLSERLARKNELKARGTLLMALPDKHQLKFNTHKDAKTLMGAIEKSTNEPISAAASVSVVSEKIPVSALLNVDTLVRARRFLQRTRRNLRANGPTSIGFDMSKVECYNSHRKGHFSRECSYNLSFQADEKPTNYALMAFTSLSSSFDNEPDNDLSHTHRPSVPIIEDWVSDSEVESKTKIPQNVPSFSQPIEPIKSPRPSVQHVETFTPTANPKTAISKPTCNGHRKNRKACFVCQSLDHLIKDCDYHEKKMDQTPLRNHALRGYNKHYARMSLPNLQRHVVPTAVLTKSKLVHINDVRPVTAVVPKPTVTRPRQAKTVVTKPTSPPRRHINHSSSPKASNFPLKVTDVKVPQVNASKGVQGKWEWKTKCTILDHVSRNASASMTLKRFDYNDALGRSKSLMAWGVIDSGCSRHMTGNMSYLSDFEELNGGYVAFGSNPKGGKISSKGKIRTGKLDFDDVYFIKELKFNLFSISHMCDKKNSVPFTDTECLVLSPEFKLPDENQVLLRVFRENNMYNVNLKNIVPSEDLTCLSAKTTLDEMKGIKREFSVPRTPQQNGIAKRKNRTLIEAARTMLADSLLPIPFWAEAVNTTCYVQNKVLVTKPHNKTLYELLHDRTPSIGLMRPFGCPVTILDTLDSLGKFDRKVDEGFLVGYSVSSKAFRVFNSRTRIVQETLHINFLENMPNVVGSGPTWLFYIDTLKKTMTYQPVTAGNQSNPSVVVQEQFDAEKAREEIVQQYVLFHVWSSGSTNPQNTDGDAAFNEKKPEFKGRKPESEVMFLQVVVLCQRSMMTRPREKLKVRVLSCVGKISTNNTNTFSVAGPSNADVSPTEGKSSYVDSSQLPNDPNMPELEDITFSDIKMMLGNDYEEVFALVARIEAIRLFLAYASFMGFMVHQMDVKSAFLYGTIEEEQCKKQTVVATSSTKAEYAVAASCCAQVLWIQNQLLDYRKDDDQSGRTVTITTEDIQRKKHDVKARTTLLLYLPDEHQLRFSKYKTGKELWAAILKTFGGNEATKKRKKNLLK</sequence>
<dbReference type="Pfam" id="PF07727">
    <property type="entry name" value="RVT_2"/>
    <property type="match status" value="1"/>
</dbReference>
<dbReference type="GO" id="GO:0003676">
    <property type="term" value="F:nucleic acid binding"/>
    <property type="evidence" value="ECO:0007669"/>
    <property type="project" value="InterPro"/>
</dbReference>
<gene>
    <name evidence="6" type="ORF">Tci_028926</name>
</gene>
<evidence type="ECO:0000256" key="2">
    <source>
        <dbReference type="ARBA" id="ARBA00022723"/>
    </source>
</evidence>
<organism evidence="6">
    <name type="scientific">Tanacetum cinerariifolium</name>
    <name type="common">Dalmatian daisy</name>
    <name type="synonym">Chrysanthemum cinerariifolium</name>
    <dbReference type="NCBI Taxonomy" id="118510"/>
    <lineage>
        <taxon>Eukaryota</taxon>
        <taxon>Viridiplantae</taxon>
        <taxon>Streptophyta</taxon>
        <taxon>Embryophyta</taxon>
        <taxon>Tracheophyta</taxon>
        <taxon>Spermatophyta</taxon>
        <taxon>Magnoliopsida</taxon>
        <taxon>eudicotyledons</taxon>
        <taxon>Gunneridae</taxon>
        <taxon>Pentapetalae</taxon>
        <taxon>asterids</taxon>
        <taxon>campanulids</taxon>
        <taxon>Asterales</taxon>
        <taxon>Asteraceae</taxon>
        <taxon>Asteroideae</taxon>
        <taxon>Anthemideae</taxon>
        <taxon>Anthemidinae</taxon>
        <taxon>Tanacetum</taxon>
    </lineage>
</organism>
<dbReference type="Pfam" id="PF22936">
    <property type="entry name" value="Pol_BBD"/>
    <property type="match status" value="1"/>
</dbReference>
<accession>A0A6L2L5E9</accession>
<dbReference type="Gene3D" id="4.10.60.10">
    <property type="entry name" value="Zinc finger, CCHC-type"/>
    <property type="match status" value="1"/>
</dbReference>
<dbReference type="InterPro" id="IPR001584">
    <property type="entry name" value="Integrase_cat-core"/>
</dbReference>
<keyword evidence="2" id="KW-0479">Metal-binding</keyword>
<dbReference type="InterPro" id="IPR054722">
    <property type="entry name" value="PolX-like_BBD"/>
</dbReference>
<dbReference type="EMBL" id="BKCJ010003750">
    <property type="protein sequence ID" value="GEU56948.1"/>
    <property type="molecule type" value="Genomic_DNA"/>
</dbReference>
<dbReference type="SUPFAM" id="SSF53098">
    <property type="entry name" value="Ribonuclease H-like"/>
    <property type="match status" value="1"/>
</dbReference>
<dbReference type="InterPro" id="IPR013103">
    <property type="entry name" value="RVT_2"/>
</dbReference>
<evidence type="ECO:0000256" key="3">
    <source>
        <dbReference type="ARBA" id="ARBA00022801"/>
    </source>
</evidence>
<dbReference type="InterPro" id="IPR012337">
    <property type="entry name" value="RNaseH-like_sf"/>
</dbReference>
<dbReference type="Gene3D" id="3.30.420.10">
    <property type="entry name" value="Ribonuclease H-like superfamily/Ribonuclease H"/>
    <property type="match status" value="1"/>
</dbReference>
<dbReference type="InterPro" id="IPR057670">
    <property type="entry name" value="SH3_retrovirus"/>
</dbReference>
<protein>
    <submittedName>
        <fullName evidence="6">Ribonuclease H-like domain-containing protein</fullName>
    </submittedName>
</protein>
<feature type="region of interest" description="Disordered" evidence="4">
    <location>
        <begin position="1022"/>
        <end position="1050"/>
    </location>
</feature>
<feature type="region of interest" description="Disordered" evidence="4">
    <location>
        <begin position="515"/>
        <end position="545"/>
    </location>
</feature>
<keyword evidence="1" id="KW-0645">Protease</keyword>
<dbReference type="PANTHER" id="PTHR42648">
    <property type="entry name" value="TRANSPOSASE, PUTATIVE-RELATED"/>
    <property type="match status" value="1"/>
</dbReference>
<dbReference type="PANTHER" id="PTHR42648:SF32">
    <property type="entry name" value="RIBONUCLEASE H-LIKE DOMAIN, GAG-PRE-INTEGRASE DOMAIN PROTEIN-RELATED"/>
    <property type="match status" value="1"/>
</dbReference>
<feature type="domain" description="Integrase catalytic" evidence="5">
    <location>
        <begin position="638"/>
        <end position="820"/>
    </location>
</feature>
<evidence type="ECO:0000313" key="6">
    <source>
        <dbReference type="EMBL" id="GEU56948.1"/>
    </source>
</evidence>
<dbReference type="AlphaFoldDB" id="A0A6L2L5E9"/>
<feature type="compositionally biased region" description="Polar residues" evidence="4">
    <location>
        <begin position="1027"/>
        <end position="1046"/>
    </location>
</feature>
<reference evidence="6" key="1">
    <citation type="journal article" date="2019" name="Sci. Rep.">
        <title>Draft genome of Tanacetum cinerariifolium, the natural source of mosquito coil.</title>
        <authorList>
            <person name="Yamashiro T."/>
            <person name="Shiraishi A."/>
            <person name="Satake H."/>
            <person name="Nakayama K."/>
        </authorList>
    </citation>
    <scope>NUCLEOTIDE SEQUENCE</scope>
</reference>
<dbReference type="GO" id="GO:0008233">
    <property type="term" value="F:peptidase activity"/>
    <property type="evidence" value="ECO:0007669"/>
    <property type="project" value="UniProtKB-KW"/>
</dbReference>
<evidence type="ECO:0000256" key="4">
    <source>
        <dbReference type="SAM" id="MobiDB-lite"/>
    </source>
</evidence>
<name>A0A6L2L5E9_TANCI</name>
<evidence type="ECO:0000256" key="1">
    <source>
        <dbReference type="ARBA" id="ARBA00022670"/>
    </source>
</evidence>
<dbReference type="GO" id="GO:0015074">
    <property type="term" value="P:DNA integration"/>
    <property type="evidence" value="ECO:0007669"/>
    <property type="project" value="InterPro"/>
</dbReference>
<dbReference type="PROSITE" id="PS50994">
    <property type="entry name" value="INTEGRASE"/>
    <property type="match status" value="1"/>
</dbReference>
<evidence type="ECO:0000259" key="5">
    <source>
        <dbReference type="PROSITE" id="PS50994"/>
    </source>
</evidence>
<comment type="caution">
    <text evidence="6">The sequence shown here is derived from an EMBL/GenBank/DDBJ whole genome shotgun (WGS) entry which is preliminary data.</text>
</comment>
<dbReference type="InterPro" id="IPR039537">
    <property type="entry name" value="Retrotran_Ty1/copia-like"/>
</dbReference>
<dbReference type="GO" id="GO:0006508">
    <property type="term" value="P:proteolysis"/>
    <property type="evidence" value="ECO:0007669"/>
    <property type="project" value="UniProtKB-KW"/>
</dbReference>
<keyword evidence="3" id="KW-0378">Hydrolase</keyword>
<proteinExistence type="predicted"/>
<dbReference type="Pfam" id="PF25597">
    <property type="entry name" value="SH3_retrovirus"/>
    <property type="match status" value="1"/>
</dbReference>
<dbReference type="GO" id="GO:0046872">
    <property type="term" value="F:metal ion binding"/>
    <property type="evidence" value="ECO:0007669"/>
    <property type="project" value="UniProtKB-KW"/>
</dbReference>
<dbReference type="InterPro" id="IPR036397">
    <property type="entry name" value="RNaseH_sf"/>
</dbReference>